<evidence type="ECO:0000256" key="6">
    <source>
        <dbReference type="ARBA" id="ARBA00022687"/>
    </source>
</evidence>
<dbReference type="Gene3D" id="3.30.2460.20">
    <property type="match status" value="1"/>
</dbReference>
<dbReference type="GO" id="GO:0005109">
    <property type="term" value="F:frizzled binding"/>
    <property type="evidence" value="ECO:0007669"/>
    <property type="project" value="TreeGrafter"/>
</dbReference>
<dbReference type="PRINTS" id="PR01349">
    <property type="entry name" value="WNTPROTEIN"/>
</dbReference>
<proteinExistence type="inferred from homology"/>
<dbReference type="GO" id="GO:0030182">
    <property type="term" value="P:neuron differentiation"/>
    <property type="evidence" value="ECO:0007669"/>
    <property type="project" value="TreeGrafter"/>
</dbReference>
<evidence type="ECO:0000256" key="7">
    <source>
        <dbReference type="ARBA" id="ARBA00023157"/>
    </source>
</evidence>
<evidence type="ECO:0000313" key="13">
    <source>
        <dbReference type="Proteomes" id="UP000198287"/>
    </source>
</evidence>
<dbReference type="InterPro" id="IPR005817">
    <property type="entry name" value="Wnt"/>
</dbReference>
<keyword evidence="11" id="KW-0732">Signal</keyword>
<dbReference type="InterPro" id="IPR043158">
    <property type="entry name" value="Wnt_C"/>
</dbReference>
<dbReference type="GO" id="GO:0060070">
    <property type="term" value="P:canonical Wnt signaling pathway"/>
    <property type="evidence" value="ECO:0007669"/>
    <property type="project" value="TreeGrafter"/>
</dbReference>
<comment type="similarity">
    <text evidence="2 9">Belongs to the Wnt family.</text>
</comment>
<keyword evidence="3 9" id="KW-0217">Developmental protein</keyword>
<keyword evidence="5" id="KW-0272">Extracellular matrix</keyword>
<evidence type="ECO:0000256" key="8">
    <source>
        <dbReference type="ARBA" id="ARBA00023288"/>
    </source>
</evidence>
<keyword evidence="7" id="KW-1015">Disulfide bond</keyword>
<keyword evidence="6 9" id="KW-0879">Wnt signaling pathway</keyword>
<dbReference type="InterPro" id="IPR018161">
    <property type="entry name" value="Wnt_CS"/>
</dbReference>
<protein>
    <recommendedName>
        <fullName evidence="9">Protein Wnt</fullName>
    </recommendedName>
</protein>
<dbReference type="STRING" id="158441.A0A226EXZ4"/>
<feature type="region of interest" description="Disordered" evidence="10">
    <location>
        <begin position="152"/>
        <end position="197"/>
    </location>
</feature>
<keyword evidence="4" id="KW-0964">Secreted</keyword>
<reference evidence="12 13" key="1">
    <citation type="submission" date="2015-12" db="EMBL/GenBank/DDBJ databases">
        <title>The genome of Folsomia candida.</title>
        <authorList>
            <person name="Faddeeva A."/>
            <person name="Derks M.F."/>
            <person name="Anvar Y."/>
            <person name="Smit S."/>
            <person name="Van Straalen N."/>
            <person name="Roelofs D."/>
        </authorList>
    </citation>
    <scope>NUCLEOTIDE SEQUENCE [LARGE SCALE GENOMIC DNA]</scope>
    <source>
        <strain evidence="12 13">VU population</strain>
        <tissue evidence="12">Whole body</tissue>
    </source>
</reference>
<dbReference type="FunFam" id="3.30.2460.20:FF:000001">
    <property type="entry name" value="Wnt homolog"/>
    <property type="match status" value="1"/>
</dbReference>
<dbReference type="CDD" id="cd19342">
    <property type="entry name" value="Wnt_Wnt10"/>
    <property type="match status" value="1"/>
</dbReference>
<name>A0A226EXZ4_FOLCA</name>
<feature type="chain" id="PRO_5012013916" description="Protein Wnt" evidence="11">
    <location>
        <begin position="33"/>
        <end position="569"/>
    </location>
</feature>
<dbReference type="OrthoDB" id="5945655at2759"/>
<dbReference type="GO" id="GO:0005615">
    <property type="term" value="C:extracellular space"/>
    <property type="evidence" value="ECO:0007669"/>
    <property type="project" value="TreeGrafter"/>
</dbReference>
<sequence length="569" mass="63648">MRKSRLPLGRNHLKWTHHLFVILALWITMGLARRSQQQSENFNPNNSGGGGGGHVIVPMNSGRNALRDRLYYNPQPQYTFNSRKAPGHDLQPNFFLRSENESPIGYPMVRRGTSTIESKLSSFPPSSFPAIAAHLDNTMSNKLLDAGVQNQFLPTPSQQSNGGGGGDNGRRNVFPPSVHSGNSKKQRKKTYPSRSASVNSILRLDPDRSVWDEAAAVCRTIPGLTREQMELCFKNPDATKVALQGLSLAVDECAFQMSKNRWNCSSLQGRLNPHSTVLFKKGYREVSFGHAISAAGVAYSVAKACSQGNLLSCGCGFQYDDQVNFIPSKDADYAFDESNESSLKRWMGGGGGGRNSISSWKWSGCSHNMDYGVKFAKLFLDARERSTDLPSRINLHNNRVGRTAVSTNMEVRCKCHGLSGSCELRTCWRSAPEFRQVGTVLKNKFRRAVMIDQSELGNRPLNRIQKLKKQRRKRRDRTKRNSGNIDLWYYERSPTYCESNSDHSIPGTTGRVCNRTGGREMGSCSTLCCGRGYNTIRQVYTTRCQCQFIWCCEVTCKNCTVDEYITVCK</sequence>
<feature type="compositionally biased region" description="Basic residues" evidence="10">
    <location>
        <begin position="182"/>
        <end position="191"/>
    </location>
</feature>
<evidence type="ECO:0000256" key="1">
    <source>
        <dbReference type="ARBA" id="ARBA00004498"/>
    </source>
</evidence>
<evidence type="ECO:0000256" key="11">
    <source>
        <dbReference type="SAM" id="SignalP"/>
    </source>
</evidence>
<feature type="signal peptide" evidence="11">
    <location>
        <begin position="1"/>
        <end position="32"/>
    </location>
</feature>
<dbReference type="AlphaFoldDB" id="A0A226EXZ4"/>
<evidence type="ECO:0000256" key="9">
    <source>
        <dbReference type="RuleBase" id="RU003500"/>
    </source>
</evidence>
<evidence type="ECO:0000256" key="4">
    <source>
        <dbReference type="ARBA" id="ARBA00022525"/>
    </source>
</evidence>
<evidence type="ECO:0000256" key="2">
    <source>
        <dbReference type="ARBA" id="ARBA00005683"/>
    </source>
</evidence>
<dbReference type="GO" id="GO:0000902">
    <property type="term" value="P:cell morphogenesis"/>
    <property type="evidence" value="ECO:0007669"/>
    <property type="project" value="UniProtKB-ARBA"/>
</dbReference>
<keyword evidence="8" id="KW-0449">Lipoprotein</keyword>
<comment type="subcellular location">
    <subcellularLocation>
        <location evidence="1 9">Secreted</location>
        <location evidence="1 9">Extracellular space</location>
        <location evidence="1 9">Extracellular matrix</location>
    </subcellularLocation>
</comment>
<dbReference type="GO" id="GO:0060560">
    <property type="term" value="P:developmental growth involved in morphogenesis"/>
    <property type="evidence" value="ECO:0007669"/>
    <property type="project" value="UniProtKB-ARBA"/>
</dbReference>
<dbReference type="GO" id="GO:0005125">
    <property type="term" value="F:cytokine activity"/>
    <property type="evidence" value="ECO:0007669"/>
    <property type="project" value="TreeGrafter"/>
</dbReference>
<gene>
    <name evidence="12" type="ORF">Fcan01_03547</name>
</gene>
<evidence type="ECO:0000313" key="12">
    <source>
        <dbReference type="EMBL" id="OXA61954.1"/>
    </source>
</evidence>
<evidence type="ECO:0000256" key="3">
    <source>
        <dbReference type="ARBA" id="ARBA00022473"/>
    </source>
</evidence>
<dbReference type="SMART" id="SM00097">
    <property type="entry name" value="WNT1"/>
    <property type="match status" value="1"/>
</dbReference>
<dbReference type="Proteomes" id="UP000198287">
    <property type="component" value="Unassembled WGS sequence"/>
</dbReference>
<dbReference type="PROSITE" id="PS00246">
    <property type="entry name" value="WNT1"/>
    <property type="match status" value="1"/>
</dbReference>
<comment type="caution">
    <text evidence="12">The sequence shown here is derived from an EMBL/GenBank/DDBJ whole genome shotgun (WGS) entry which is preliminary data.</text>
</comment>
<evidence type="ECO:0000256" key="10">
    <source>
        <dbReference type="SAM" id="MobiDB-lite"/>
    </source>
</evidence>
<dbReference type="GO" id="GO:0045165">
    <property type="term" value="P:cell fate commitment"/>
    <property type="evidence" value="ECO:0007669"/>
    <property type="project" value="TreeGrafter"/>
</dbReference>
<keyword evidence="13" id="KW-1185">Reference proteome</keyword>
<dbReference type="GO" id="GO:0007517">
    <property type="term" value="P:muscle organ development"/>
    <property type="evidence" value="ECO:0007669"/>
    <property type="project" value="UniProtKB-ARBA"/>
</dbReference>
<accession>A0A226EXZ4</accession>
<dbReference type="PANTHER" id="PTHR12027">
    <property type="entry name" value="WNT RELATED"/>
    <property type="match status" value="1"/>
</dbReference>
<dbReference type="EMBL" id="LNIX01000001">
    <property type="protein sequence ID" value="OXA61954.1"/>
    <property type="molecule type" value="Genomic_DNA"/>
</dbReference>
<comment type="function">
    <text evidence="9">Ligand for members of the frizzled family of seven transmembrane receptors.</text>
</comment>
<dbReference type="PANTHER" id="PTHR12027:SF98">
    <property type="entry name" value="PROTEIN WNT"/>
    <property type="match status" value="1"/>
</dbReference>
<evidence type="ECO:0000256" key="5">
    <source>
        <dbReference type="ARBA" id="ARBA00022530"/>
    </source>
</evidence>
<organism evidence="12 13">
    <name type="scientific">Folsomia candida</name>
    <name type="common">Springtail</name>
    <dbReference type="NCBI Taxonomy" id="158441"/>
    <lineage>
        <taxon>Eukaryota</taxon>
        <taxon>Metazoa</taxon>
        <taxon>Ecdysozoa</taxon>
        <taxon>Arthropoda</taxon>
        <taxon>Hexapoda</taxon>
        <taxon>Collembola</taxon>
        <taxon>Entomobryomorpha</taxon>
        <taxon>Isotomoidea</taxon>
        <taxon>Isotomidae</taxon>
        <taxon>Proisotominae</taxon>
        <taxon>Folsomia</taxon>
    </lineage>
</organism>
<dbReference type="Pfam" id="PF00110">
    <property type="entry name" value="wnt"/>
    <property type="match status" value="1"/>
</dbReference>